<protein>
    <recommendedName>
        <fullName evidence="4">AIG1-type G domain-containing protein</fullName>
    </recommendedName>
</protein>
<name>A0A8D0RM36_PIG</name>
<dbReference type="InterPro" id="IPR045058">
    <property type="entry name" value="GIMA/IAN/Toc"/>
</dbReference>
<proteinExistence type="inferred from homology"/>
<dbReference type="Proteomes" id="UP000694724">
    <property type="component" value="Unplaced"/>
</dbReference>
<dbReference type="SUPFAM" id="SSF52540">
    <property type="entry name" value="P-loop containing nucleoside triphosphate hydrolases"/>
    <property type="match status" value="1"/>
</dbReference>
<accession>A0A8D0RM36</accession>
<keyword evidence="3" id="KW-0342">GTP-binding</keyword>
<dbReference type="Ensembl" id="ENSSSCT00055039467.1">
    <property type="protein sequence ID" value="ENSSSCP00055031396.1"/>
    <property type="gene ID" value="ENSSSCG00055020141.1"/>
</dbReference>
<dbReference type="Ensembl" id="ENSSSCT00025043366.1">
    <property type="protein sequence ID" value="ENSSSCP00025018442.1"/>
    <property type="gene ID" value="ENSSSCG00025031917.1"/>
</dbReference>
<evidence type="ECO:0000256" key="3">
    <source>
        <dbReference type="ARBA" id="ARBA00023134"/>
    </source>
</evidence>
<dbReference type="GO" id="GO:0005525">
    <property type="term" value="F:GTP binding"/>
    <property type="evidence" value="ECO:0007669"/>
    <property type="project" value="UniProtKB-KW"/>
</dbReference>
<dbReference type="Pfam" id="PF04548">
    <property type="entry name" value="AIG1"/>
    <property type="match status" value="1"/>
</dbReference>
<dbReference type="Proteomes" id="UP000694720">
    <property type="component" value="Unplaced"/>
</dbReference>
<keyword evidence="2" id="KW-0547">Nucleotide-binding</keyword>
<evidence type="ECO:0000256" key="1">
    <source>
        <dbReference type="ARBA" id="ARBA00008535"/>
    </source>
</evidence>
<dbReference type="AlphaFoldDB" id="A0A8D0RM36"/>
<comment type="similarity">
    <text evidence="1">Belongs to the TRAFAC class TrmE-Era-EngA-EngB-Septin-like GTPase superfamily. AIG1/Toc34/Toc159-like paraseptin GTPase family. IAN subfamily.</text>
</comment>
<dbReference type="PANTHER" id="PTHR10903:SF69">
    <property type="entry name" value="GTPASE IMAP FAMILY MEMBER 5"/>
    <property type="match status" value="1"/>
</dbReference>
<evidence type="ECO:0000313" key="5">
    <source>
        <dbReference type="Ensembl" id="ENSSSCP00025018442.1"/>
    </source>
</evidence>
<organism evidence="5 6">
    <name type="scientific">Sus scrofa</name>
    <name type="common">Pig</name>
    <dbReference type="NCBI Taxonomy" id="9823"/>
    <lineage>
        <taxon>Eukaryota</taxon>
        <taxon>Metazoa</taxon>
        <taxon>Chordata</taxon>
        <taxon>Craniata</taxon>
        <taxon>Vertebrata</taxon>
        <taxon>Euteleostomi</taxon>
        <taxon>Mammalia</taxon>
        <taxon>Eutheria</taxon>
        <taxon>Laurasiatheria</taxon>
        <taxon>Artiodactyla</taxon>
        <taxon>Suina</taxon>
        <taxon>Suidae</taxon>
        <taxon>Sus</taxon>
    </lineage>
</organism>
<sequence>MMWNRKVVCNNVFLRIVLVGNPGSRKSATGNSIPCQPVFKSRLGTQPVTRTCQGATGTWQGRSILVVDTPSIFEAKAQDQEMYEDIGDCYLLSAPGRGRRHHLAKMLSHIEKQKQDLQEAQRNCALHGLLRVKNWIVSHI</sequence>
<evidence type="ECO:0000256" key="2">
    <source>
        <dbReference type="ARBA" id="ARBA00022741"/>
    </source>
</evidence>
<evidence type="ECO:0000259" key="4">
    <source>
        <dbReference type="PROSITE" id="PS51720"/>
    </source>
</evidence>
<dbReference type="InterPro" id="IPR006703">
    <property type="entry name" value="G_AIG1"/>
</dbReference>
<reference evidence="5" key="1">
    <citation type="submission" date="2025-05" db="UniProtKB">
        <authorList>
            <consortium name="Ensembl"/>
        </authorList>
    </citation>
    <scope>IDENTIFICATION</scope>
</reference>
<dbReference type="PROSITE" id="PS51720">
    <property type="entry name" value="G_AIG1"/>
    <property type="match status" value="1"/>
</dbReference>
<dbReference type="InterPro" id="IPR027417">
    <property type="entry name" value="P-loop_NTPase"/>
</dbReference>
<dbReference type="Gene3D" id="3.40.50.300">
    <property type="entry name" value="P-loop containing nucleotide triphosphate hydrolases"/>
    <property type="match status" value="1"/>
</dbReference>
<dbReference type="Ensembl" id="ENSSSCT00035015441.1">
    <property type="protein sequence ID" value="ENSSSCP00035005280.1"/>
    <property type="gene ID" value="ENSSSCG00035012274.1"/>
</dbReference>
<feature type="domain" description="AIG1-type G" evidence="4">
    <location>
        <begin position="11"/>
        <end position="140"/>
    </location>
</feature>
<evidence type="ECO:0000313" key="6">
    <source>
        <dbReference type="Proteomes" id="UP000694727"/>
    </source>
</evidence>
<dbReference type="Proteomes" id="UP000694727">
    <property type="component" value="Unplaced"/>
</dbReference>
<dbReference type="PANTHER" id="PTHR10903">
    <property type="entry name" value="GTPASE, IMAP FAMILY MEMBER-RELATED"/>
    <property type="match status" value="1"/>
</dbReference>